<feature type="domain" description="YetF-like N-terminal transmembrane" evidence="9">
    <location>
        <begin position="1"/>
        <end position="68"/>
    </location>
</feature>
<comment type="similarity">
    <text evidence="2">Belongs to the UPF0702 family.</text>
</comment>
<dbReference type="InterPro" id="IPR048454">
    <property type="entry name" value="YetF_N"/>
</dbReference>
<proteinExistence type="inferred from homology"/>
<organism evidence="10 11">
    <name type="scientific">Terribacillus halophilus</name>
    <dbReference type="NCBI Taxonomy" id="361279"/>
    <lineage>
        <taxon>Bacteria</taxon>
        <taxon>Bacillati</taxon>
        <taxon>Bacillota</taxon>
        <taxon>Bacilli</taxon>
        <taxon>Bacillales</taxon>
        <taxon>Bacillaceae</taxon>
        <taxon>Terribacillus</taxon>
    </lineage>
</organism>
<keyword evidence="6 7" id="KW-0472">Membrane</keyword>
<evidence type="ECO:0000256" key="3">
    <source>
        <dbReference type="ARBA" id="ARBA00022475"/>
    </source>
</evidence>
<comment type="subcellular location">
    <subcellularLocation>
        <location evidence="1">Cell membrane</location>
        <topology evidence="1">Multi-pass membrane protein</topology>
    </subcellularLocation>
</comment>
<dbReference type="GO" id="GO:0005886">
    <property type="term" value="C:plasma membrane"/>
    <property type="evidence" value="ECO:0007669"/>
    <property type="project" value="UniProtKB-SubCell"/>
</dbReference>
<evidence type="ECO:0000313" key="10">
    <source>
        <dbReference type="EMBL" id="SDC79748.1"/>
    </source>
</evidence>
<name>A0A1G6PI64_9BACI</name>
<sequence length="216" mass="24136">MIFGFVGLFVLTKILGKTQMNQITPFDFIAAVAAGELFGNALFDPEAGIPHIAVAIITWGILMLVIEKLTQKFKRTRGLLEGKPSVIISRGEIQYKDMKVNKMDFNQLMHQLRANNVFSLSEVDYAIIEADGSLSVLKKSAYQTPTRDDLKLQEQPNPLPVSFILDGEIIEDNVINSGKTLDWLKQEIKKQGFDAAADVAYAEWTPSKGLFTRAYH</sequence>
<keyword evidence="11" id="KW-1185">Reference proteome</keyword>
<dbReference type="PANTHER" id="PTHR34582:SF5">
    <property type="entry name" value="UPF0702 TRANSMEMBRANE PROTEIN YETF"/>
    <property type="match status" value="1"/>
</dbReference>
<dbReference type="Proteomes" id="UP000198666">
    <property type="component" value="Unassembled WGS sequence"/>
</dbReference>
<keyword evidence="4 7" id="KW-0812">Transmembrane</keyword>
<evidence type="ECO:0000313" key="11">
    <source>
        <dbReference type="Proteomes" id="UP000198666"/>
    </source>
</evidence>
<accession>A0A1G6PI64</accession>
<evidence type="ECO:0000256" key="4">
    <source>
        <dbReference type="ARBA" id="ARBA00022692"/>
    </source>
</evidence>
<feature type="domain" description="YetF C-terminal" evidence="8">
    <location>
        <begin position="71"/>
        <end position="205"/>
    </location>
</feature>
<dbReference type="InterPro" id="IPR007353">
    <property type="entry name" value="DUF421"/>
</dbReference>
<dbReference type="Pfam" id="PF04239">
    <property type="entry name" value="DUF421"/>
    <property type="match status" value="1"/>
</dbReference>
<evidence type="ECO:0000259" key="8">
    <source>
        <dbReference type="Pfam" id="PF04239"/>
    </source>
</evidence>
<evidence type="ECO:0000256" key="5">
    <source>
        <dbReference type="ARBA" id="ARBA00022989"/>
    </source>
</evidence>
<dbReference type="PANTHER" id="PTHR34582">
    <property type="entry name" value="UPF0702 TRANSMEMBRANE PROTEIN YCAP"/>
    <property type="match status" value="1"/>
</dbReference>
<dbReference type="EMBL" id="FMZB01000004">
    <property type="protein sequence ID" value="SDC79748.1"/>
    <property type="molecule type" value="Genomic_DNA"/>
</dbReference>
<protein>
    <submittedName>
        <fullName evidence="10">Uncharacterized membrane protein YcaP, DUF421 family</fullName>
    </submittedName>
</protein>
<feature type="transmembrane region" description="Helical" evidence="7">
    <location>
        <begin position="47"/>
        <end position="66"/>
    </location>
</feature>
<dbReference type="Gene3D" id="3.30.240.20">
    <property type="entry name" value="bsu07140 like domains"/>
    <property type="match status" value="2"/>
</dbReference>
<dbReference type="STRING" id="361279.SAMN05421663_104138"/>
<evidence type="ECO:0000259" key="9">
    <source>
        <dbReference type="Pfam" id="PF20730"/>
    </source>
</evidence>
<dbReference type="Pfam" id="PF20730">
    <property type="entry name" value="YetF_N"/>
    <property type="match status" value="1"/>
</dbReference>
<gene>
    <name evidence="10" type="ORF">SAMN05421663_104138</name>
</gene>
<dbReference type="AlphaFoldDB" id="A0A1G6PI64"/>
<evidence type="ECO:0000256" key="6">
    <source>
        <dbReference type="ARBA" id="ARBA00023136"/>
    </source>
</evidence>
<dbReference type="InterPro" id="IPR023090">
    <property type="entry name" value="UPF0702_alpha/beta_dom_sf"/>
</dbReference>
<evidence type="ECO:0000256" key="1">
    <source>
        <dbReference type="ARBA" id="ARBA00004651"/>
    </source>
</evidence>
<evidence type="ECO:0000256" key="2">
    <source>
        <dbReference type="ARBA" id="ARBA00006448"/>
    </source>
</evidence>
<keyword evidence="3" id="KW-1003">Cell membrane</keyword>
<reference evidence="11" key="1">
    <citation type="submission" date="2016-10" db="EMBL/GenBank/DDBJ databases">
        <authorList>
            <person name="Varghese N."/>
            <person name="Submissions S."/>
        </authorList>
    </citation>
    <scope>NUCLEOTIDE SEQUENCE [LARGE SCALE GENOMIC DNA]</scope>
    <source>
        <strain evidence="11">DSM 21620</strain>
    </source>
</reference>
<evidence type="ECO:0000256" key="7">
    <source>
        <dbReference type="SAM" id="Phobius"/>
    </source>
</evidence>
<keyword evidence="5 7" id="KW-1133">Transmembrane helix</keyword>